<proteinExistence type="predicted"/>
<dbReference type="WBParaSite" id="nRc.2.0.1.t21817-RA">
    <property type="protein sequence ID" value="nRc.2.0.1.t21817-RA"/>
    <property type="gene ID" value="nRc.2.0.1.g21817"/>
</dbReference>
<evidence type="ECO:0000313" key="2">
    <source>
        <dbReference type="WBParaSite" id="nRc.2.0.1.t21817-RA"/>
    </source>
</evidence>
<evidence type="ECO:0000313" key="1">
    <source>
        <dbReference type="Proteomes" id="UP000887565"/>
    </source>
</evidence>
<dbReference type="AlphaFoldDB" id="A0A915J5S3"/>
<dbReference type="OMA" id="YAYTIKM"/>
<organism evidence="1 2">
    <name type="scientific">Romanomermis culicivorax</name>
    <name type="common">Nematode worm</name>
    <dbReference type="NCBI Taxonomy" id="13658"/>
    <lineage>
        <taxon>Eukaryota</taxon>
        <taxon>Metazoa</taxon>
        <taxon>Ecdysozoa</taxon>
        <taxon>Nematoda</taxon>
        <taxon>Enoplea</taxon>
        <taxon>Dorylaimia</taxon>
        <taxon>Mermithida</taxon>
        <taxon>Mermithoidea</taxon>
        <taxon>Mermithidae</taxon>
        <taxon>Romanomermis</taxon>
    </lineage>
</organism>
<protein>
    <submittedName>
        <fullName evidence="2">Uncharacterized protein</fullName>
    </submittedName>
</protein>
<dbReference type="Proteomes" id="UP000887565">
    <property type="component" value="Unplaced"/>
</dbReference>
<sequence length="310" mass="33363">MIHFNQVDDFSLFNLIVICRSLTVEIFLNRTSVQGNAKVVDLNSNAQQKLNVKDVGKEQDFVATGNKHTWEADPGDSDYKQGQLKNDGKPYDYTISKTADGKSQATLADQSQKSIFVGTKKYTCVGQKDGISNCQDEWGRKVGEVRGNKAGDVTVVNNLGIPIASAKAVKDSSGKPTVSVNNGIFNADSGQQVDKNCPGCFSNLSNENVLRANNLYLCMKSKTVVNAGITNDKVKPGKGITFKYANSRTVDGGQRWDWPACFDASIPVTLGAGILGKNLAFKFTPLVLPAGRLNCQDPATIACGSPAGQW</sequence>
<reference evidence="2" key="1">
    <citation type="submission" date="2022-11" db="UniProtKB">
        <authorList>
            <consortium name="WormBaseParasite"/>
        </authorList>
    </citation>
    <scope>IDENTIFICATION</scope>
</reference>
<accession>A0A915J5S3</accession>
<keyword evidence="1" id="KW-1185">Reference proteome</keyword>
<name>A0A915J5S3_ROMCU</name>